<dbReference type="EMBL" id="JAENGZ010000681">
    <property type="protein sequence ID" value="KAG6955357.1"/>
    <property type="molecule type" value="Genomic_DNA"/>
</dbReference>
<organism evidence="1 2">
    <name type="scientific">Phytophthora cactorum</name>
    <dbReference type="NCBI Taxonomy" id="29920"/>
    <lineage>
        <taxon>Eukaryota</taxon>
        <taxon>Sar</taxon>
        <taxon>Stramenopiles</taxon>
        <taxon>Oomycota</taxon>
        <taxon>Peronosporomycetes</taxon>
        <taxon>Peronosporales</taxon>
        <taxon>Peronosporaceae</taxon>
        <taxon>Phytophthora</taxon>
    </lineage>
</organism>
<proteinExistence type="predicted"/>
<dbReference type="AlphaFoldDB" id="A0A8T1U530"/>
<protein>
    <submittedName>
        <fullName evidence="1">Uncharacterized protein</fullName>
    </submittedName>
</protein>
<comment type="caution">
    <text evidence="1">The sequence shown here is derived from an EMBL/GenBank/DDBJ whole genome shotgun (WGS) entry which is preliminary data.</text>
</comment>
<accession>A0A8T1U530</accession>
<sequence>MEGYPRWISGFPDSRTLTTSDGLGGHEIPRIVHERISLARELGASASHSWFFSLDANVTFRYTRIIHICLHSSSTTTWLSTLLVGLDGAGRLLCTSFLELSPMDKTKIVRIHQLLVSHHHLSIPSGVTITPASR</sequence>
<reference evidence="1" key="1">
    <citation type="submission" date="2021-01" db="EMBL/GenBank/DDBJ databases">
        <title>Phytophthora aleatoria, a newly-described species from Pinus radiata is distinct from Phytophthora cactorum isolates based on comparative genomics.</title>
        <authorList>
            <person name="Mcdougal R."/>
            <person name="Panda P."/>
            <person name="Williams N."/>
            <person name="Studholme D.J."/>
        </authorList>
    </citation>
    <scope>NUCLEOTIDE SEQUENCE</scope>
    <source>
        <strain evidence="1">NZFS 3830</strain>
    </source>
</reference>
<evidence type="ECO:0000313" key="2">
    <source>
        <dbReference type="Proteomes" id="UP000688947"/>
    </source>
</evidence>
<dbReference type="Proteomes" id="UP000688947">
    <property type="component" value="Unassembled WGS sequence"/>
</dbReference>
<evidence type="ECO:0000313" key="1">
    <source>
        <dbReference type="EMBL" id="KAG6955357.1"/>
    </source>
</evidence>
<gene>
    <name evidence="1" type="ORF">JG687_00011263</name>
</gene>
<name>A0A8T1U530_9STRA</name>